<proteinExistence type="predicted"/>
<evidence type="ECO:0000313" key="2">
    <source>
        <dbReference type="EMBL" id="KAK4099982.1"/>
    </source>
</evidence>
<dbReference type="InterPro" id="IPR010730">
    <property type="entry name" value="HET"/>
</dbReference>
<dbReference type="Proteomes" id="UP001305647">
    <property type="component" value="Unassembled WGS sequence"/>
</dbReference>
<organism evidence="2 3">
    <name type="scientific">Parathielavia hyrcaniae</name>
    <dbReference type="NCBI Taxonomy" id="113614"/>
    <lineage>
        <taxon>Eukaryota</taxon>
        <taxon>Fungi</taxon>
        <taxon>Dikarya</taxon>
        <taxon>Ascomycota</taxon>
        <taxon>Pezizomycotina</taxon>
        <taxon>Sordariomycetes</taxon>
        <taxon>Sordariomycetidae</taxon>
        <taxon>Sordariales</taxon>
        <taxon>Chaetomiaceae</taxon>
        <taxon>Parathielavia</taxon>
    </lineage>
</organism>
<dbReference type="PANTHER" id="PTHR33112:SF16">
    <property type="entry name" value="HETEROKARYON INCOMPATIBILITY DOMAIN-CONTAINING PROTEIN"/>
    <property type="match status" value="1"/>
</dbReference>
<gene>
    <name evidence="2" type="ORF">N658DRAFT_389386</name>
</gene>
<dbReference type="Pfam" id="PF06985">
    <property type="entry name" value="HET"/>
    <property type="match status" value="1"/>
</dbReference>
<reference evidence="2" key="1">
    <citation type="journal article" date="2023" name="Mol. Phylogenet. Evol.">
        <title>Genome-scale phylogeny and comparative genomics of the fungal order Sordariales.</title>
        <authorList>
            <person name="Hensen N."/>
            <person name="Bonometti L."/>
            <person name="Westerberg I."/>
            <person name="Brannstrom I.O."/>
            <person name="Guillou S."/>
            <person name="Cros-Aarteil S."/>
            <person name="Calhoun S."/>
            <person name="Haridas S."/>
            <person name="Kuo A."/>
            <person name="Mondo S."/>
            <person name="Pangilinan J."/>
            <person name="Riley R."/>
            <person name="LaButti K."/>
            <person name="Andreopoulos B."/>
            <person name="Lipzen A."/>
            <person name="Chen C."/>
            <person name="Yan M."/>
            <person name="Daum C."/>
            <person name="Ng V."/>
            <person name="Clum A."/>
            <person name="Steindorff A."/>
            <person name="Ohm R.A."/>
            <person name="Martin F."/>
            <person name="Silar P."/>
            <person name="Natvig D.O."/>
            <person name="Lalanne C."/>
            <person name="Gautier V."/>
            <person name="Ament-Velasquez S.L."/>
            <person name="Kruys A."/>
            <person name="Hutchinson M.I."/>
            <person name="Powell A.J."/>
            <person name="Barry K."/>
            <person name="Miller A.N."/>
            <person name="Grigoriev I.V."/>
            <person name="Debuchy R."/>
            <person name="Gladieux P."/>
            <person name="Hiltunen Thoren M."/>
            <person name="Johannesson H."/>
        </authorList>
    </citation>
    <scope>NUCLEOTIDE SEQUENCE</scope>
    <source>
        <strain evidence="2">CBS 757.83</strain>
    </source>
</reference>
<evidence type="ECO:0000259" key="1">
    <source>
        <dbReference type="Pfam" id="PF06985"/>
    </source>
</evidence>
<feature type="domain" description="Heterokaryon incompatibility" evidence="1">
    <location>
        <begin position="44"/>
        <end position="128"/>
    </location>
</feature>
<comment type="caution">
    <text evidence="2">The sequence shown here is derived from an EMBL/GenBank/DDBJ whole genome shotgun (WGS) entry which is preliminary data.</text>
</comment>
<dbReference type="PANTHER" id="PTHR33112">
    <property type="entry name" value="DOMAIN PROTEIN, PUTATIVE-RELATED"/>
    <property type="match status" value="1"/>
</dbReference>
<dbReference type="EMBL" id="MU863644">
    <property type="protein sequence ID" value="KAK4099982.1"/>
    <property type="molecule type" value="Genomic_DNA"/>
</dbReference>
<reference evidence="2" key="2">
    <citation type="submission" date="2023-05" db="EMBL/GenBank/DDBJ databases">
        <authorList>
            <consortium name="Lawrence Berkeley National Laboratory"/>
            <person name="Steindorff A."/>
            <person name="Hensen N."/>
            <person name="Bonometti L."/>
            <person name="Westerberg I."/>
            <person name="Brannstrom I.O."/>
            <person name="Guillou S."/>
            <person name="Cros-Aarteil S."/>
            <person name="Calhoun S."/>
            <person name="Haridas S."/>
            <person name="Kuo A."/>
            <person name="Mondo S."/>
            <person name="Pangilinan J."/>
            <person name="Riley R."/>
            <person name="Labutti K."/>
            <person name="Andreopoulos B."/>
            <person name="Lipzen A."/>
            <person name="Chen C."/>
            <person name="Yanf M."/>
            <person name="Daum C."/>
            <person name="Ng V."/>
            <person name="Clum A."/>
            <person name="Ohm R."/>
            <person name="Martin F."/>
            <person name="Silar P."/>
            <person name="Natvig D."/>
            <person name="Lalanne C."/>
            <person name="Gautier V."/>
            <person name="Ament-Velasquez S.L."/>
            <person name="Kruys A."/>
            <person name="Hutchinson M.I."/>
            <person name="Powell A.J."/>
            <person name="Barry K."/>
            <person name="Miller A.N."/>
            <person name="Grigoriev I.V."/>
            <person name="Debuchy R."/>
            <person name="Gladieux P."/>
            <person name="Thoren M.H."/>
            <person name="Johannesson H."/>
        </authorList>
    </citation>
    <scope>NUCLEOTIDE SEQUENCE</scope>
    <source>
        <strain evidence="2">CBS 757.83</strain>
    </source>
</reference>
<feature type="non-terminal residue" evidence="2">
    <location>
        <position position="129"/>
    </location>
</feature>
<sequence>CNENHASCLSRTTTAPPARVIDVGDDHTGPCLRVTHEIGGIGLYLTLNYCWGEIPPPPPLPPNVADQCRGICLANLTRTFRDAVRIARAMRLRYLWIDSLCIVQDSPEDLTAETSRMDQIFQGAHLVLA</sequence>
<dbReference type="AlphaFoldDB" id="A0AAN6Q2X7"/>
<accession>A0AAN6Q2X7</accession>
<evidence type="ECO:0000313" key="3">
    <source>
        <dbReference type="Proteomes" id="UP001305647"/>
    </source>
</evidence>
<protein>
    <submittedName>
        <fullName evidence="2">HET-domain-containing protein</fullName>
    </submittedName>
</protein>
<name>A0AAN6Q2X7_9PEZI</name>
<feature type="non-terminal residue" evidence="2">
    <location>
        <position position="1"/>
    </location>
</feature>
<keyword evidence="3" id="KW-1185">Reference proteome</keyword>